<comment type="function">
    <text evidence="16">Core component of the MRN complex, which plays a central role in double-strand break (DSB) repair, DNA recombination, maintenance of telomere integrity and meiosis. The MRN complex is involved in the repair of DNA double-strand breaks (DSBs) via homologous recombination (HR), an error-free mechanism which primarily occurs during S and G2 phases. The complex (1) mediates the end resection of damaged DNA, which generates proper single-stranded DNA, a key initial steps in HR, and is (2) required for the recruitment of other repair factors and efficient activation of ATM and ATR upon DNA damage. Within the MRN complex, MRE11 possesses both single-strand endonuclease activity and double-strand-specific 3'-5' exonuclease activity. MRE11 first endonucleolytically cleaves the 5' strand at DNA DSB ends to prevent non-homologous end joining (NHEJ) and licence HR. It then generates a single-stranded DNA gap via 3' to 5' exonucleolytic degradation, which is required for single-strand invasion and recombination.</text>
</comment>
<evidence type="ECO:0000256" key="13">
    <source>
        <dbReference type="ARBA" id="ARBA00023211"/>
    </source>
</evidence>
<keyword evidence="11 16" id="KW-0269">Exonuclease</keyword>
<keyword evidence="14 16" id="KW-0539">Nucleus</keyword>
<dbReference type="PANTHER" id="PTHR10139:SF1">
    <property type="entry name" value="DOUBLE-STRAND BREAK REPAIR PROTEIN MRE11"/>
    <property type="match status" value="1"/>
</dbReference>
<dbReference type="Gene3D" id="3.60.21.10">
    <property type="match status" value="1"/>
</dbReference>
<dbReference type="Gene3D" id="3.30.110.110">
    <property type="entry name" value="Mre11, capping domain"/>
    <property type="match status" value="1"/>
</dbReference>
<evidence type="ECO:0000256" key="6">
    <source>
        <dbReference type="ARBA" id="ARBA00022722"/>
    </source>
</evidence>
<sequence length="681" mass="76490">MDASFDDDGIPIQTGEVVPSTGEVADEHTFKILVATDNHLGYCDNNPARESDSFDTFEEILKLAVDNDVDFVLLGGDLFHENKPRPNVLRKTTELLQKYCLGSKPVSFQYVGNPERDFPNADEPEVNYYNPNINIALPVFTIHGNHDDPIGHTKTSAVDHLAAAKLVNHFGQWDNLNNIEVSPVLLTKGETKLALYGLGHLKDDRLNRLMHDKKITFIGPEEDRKAWFNLFVLHQNRVKHGPKNYIPENYVPGYMDLVVWGHEHECRIHQELAEGLVNTYICQPGSSVATSLCHGEAVEKHVALLKINRRMFRIEKLKLQTVRPFVMRDITAKEILERCPKNAGPKERSRHMEKYMENLVTSLIQDADDLLTGHPKQPTIPLVRVRVFHDDVEDTFNPIRFSQKFVDKVANDDIIMFKKTPVKREDGAEIDAHEIGVLMMQHDEDDLEGHVETIVENYFTQARNKGETNSLLEVLSERGLSEAVKSAVDKEDYQAISVVVESQIEKVIEYLIKKNVTEDSVEDELEEFRQRRNNMSDQEKKEVDEMLSQRKPKKTKPSNGGSDGEESFENGNNEDGDSPIEVLDDEDDAPSTSRSRGARGASRARGATRGRGRGRGKNAASDDTSPPAPSSRGRGRASASGSRSKNAKETSSRGKSLVQTTLTARRSPRKASQAMVFDDSD</sequence>
<feature type="domain" description="Mre11 DNA-binding" evidence="19">
    <location>
        <begin position="312"/>
        <end position="487"/>
    </location>
</feature>
<evidence type="ECO:0000256" key="11">
    <source>
        <dbReference type="ARBA" id="ARBA00022839"/>
    </source>
</evidence>
<dbReference type="InterPro" id="IPR038487">
    <property type="entry name" value="Mre11_capping_dom"/>
</dbReference>
<keyword evidence="21" id="KW-1185">Reference proteome</keyword>
<evidence type="ECO:0000259" key="19">
    <source>
        <dbReference type="SMART" id="SM01347"/>
    </source>
</evidence>
<reference evidence="20 21" key="1">
    <citation type="submission" date="2024-08" db="EMBL/GenBank/DDBJ databases">
        <authorList>
            <person name="Cucini C."/>
            <person name="Frati F."/>
        </authorList>
    </citation>
    <scope>NUCLEOTIDE SEQUENCE [LARGE SCALE GENOMIC DNA]</scope>
</reference>
<evidence type="ECO:0000256" key="1">
    <source>
        <dbReference type="ARBA" id="ARBA00001936"/>
    </source>
</evidence>
<evidence type="ECO:0000313" key="20">
    <source>
        <dbReference type="EMBL" id="CAL8103047.1"/>
    </source>
</evidence>
<dbReference type="EMBL" id="CAXLJM020000034">
    <property type="protein sequence ID" value="CAL8103047.1"/>
    <property type="molecule type" value="Genomic_DNA"/>
</dbReference>
<dbReference type="Pfam" id="PF00149">
    <property type="entry name" value="Metallophos"/>
    <property type="match status" value="1"/>
</dbReference>
<protein>
    <recommendedName>
        <fullName evidence="16">Double-strand break repair protein</fullName>
    </recommendedName>
</protein>
<evidence type="ECO:0000256" key="14">
    <source>
        <dbReference type="ARBA" id="ARBA00023242"/>
    </source>
</evidence>
<feature type="compositionally biased region" description="Basic residues" evidence="18">
    <location>
        <begin position="606"/>
        <end position="616"/>
    </location>
</feature>
<dbReference type="Proteomes" id="UP001642540">
    <property type="component" value="Unassembled WGS sequence"/>
</dbReference>
<dbReference type="SMART" id="SM01347">
    <property type="entry name" value="Mre11_DNA_bind"/>
    <property type="match status" value="1"/>
</dbReference>
<keyword evidence="5" id="KW-0158">Chromosome</keyword>
<keyword evidence="15 16" id="KW-0469">Meiosis</keyword>
<keyword evidence="9 16" id="KW-0227">DNA damage</keyword>
<feature type="region of interest" description="Disordered" evidence="18">
    <location>
        <begin position="519"/>
        <end position="681"/>
    </location>
</feature>
<comment type="similarity">
    <text evidence="4 16 17">Belongs to the MRE11/RAD32 family.</text>
</comment>
<evidence type="ECO:0000256" key="10">
    <source>
        <dbReference type="ARBA" id="ARBA00022801"/>
    </source>
</evidence>
<dbReference type="CDD" id="cd00840">
    <property type="entry name" value="MPP_Mre11_N"/>
    <property type="match status" value="1"/>
</dbReference>
<keyword evidence="6 16" id="KW-0540">Nuclease</keyword>
<feature type="compositionally biased region" description="Polar residues" evidence="18">
    <location>
        <begin position="653"/>
        <end position="664"/>
    </location>
</feature>
<evidence type="ECO:0000256" key="2">
    <source>
        <dbReference type="ARBA" id="ARBA00004123"/>
    </source>
</evidence>
<gene>
    <name evidence="20" type="ORF">ODALV1_LOCUS11333</name>
</gene>
<dbReference type="InterPro" id="IPR041796">
    <property type="entry name" value="Mre11_N"/>
</dbReference>
<dbReference type="NCBIfam" id="TIGR00583">
    <property type="entry name" value="mre11"/>
    <property type="match status" value="1"/>
</dbReference>
<comment type="caution">
    <text evidence="20">The sequence shown here is derived from an EMBL/GenBank/DDBJ whole genome shotgun (WGS) entry which is preliminary data.</text>
</comment>
<evidence type="ECO:0000256" key="17">
    <source>
        <dbReference type="RuleBase" id="RU003447"/>
    </source>
</evidence>
<comment type="subcellular location">
    <subcellularLocation>
        <location evidence="3">Chromosome</location>
    </subcellularLocation>
    <subcellularLocation>
        <location evidence="2 16">Nucleus</location>
    </subcellularLocation>
</comment>
<evidence type="ECO:0000256" key="7">
    <source>
        <dbReference type="ARBA" id="ARBA00022723"/>
    </source>
</evidence>
<organism evidence="20 21">
    <name type="scientific">Orchesella dallaii</name>
    <dbReference type="NCBI Taxonomy" id="48710"/>
    <lineage>
        <taxon>Eukaryota</taxon>
        <taxon>Metazoa</taxon>
        <taxon>Ecdysozoa</taxon>
        <taxon>Arthropoda</taxon>
        <taxon>Hexapoda</taxon>
        <taxon>Collembola</taxon>
        <taxon>Entomobryomorpha</taxon>
        <taxon>Entomobryoidea</taxon>
        <taxon>Orchesellidae</taxon>
        <taxon>Orchesellinae</taxon>
        <taxon>Orchesella</taxon>
    </lineage>
</organism>
<dbReference type="SUPFAM" id="SSF56300">
    <property type="entry name" value="Metallo-dependent phosphatases"/>
    <property type="match status" value="1"/>
</dbReference>
<dbReference type="Pfam" id="PF04152">
    <property type="entry name" value="Mre11_DNA_bind"/>
    <property type="match status" value="1"/>
</dbReference>
<evidence type="ECO:0000256" key="16">
    <source>
        <dbReference type="PIRNR" id="PIRNR000882"/>
    </source>
</evidence>
<dbReference type="PIRSF" id="PIRSF000882">
    <property type="entry name" value="DSB_repair_MRE11"/>
    <property type="match status" value="1"/>
</dbReference>
<feature type="compositionally biased region" description="Acidic residues" evidence="18">
    <location>
        <begin position="563"/>
        <end position="589"/>
    </location>
</feature>
<evidence type="ECO:0000256" key="12">
    <source>
        <dbReference type="ARBA" id="ARBA00023204"/>
    </source>
</evidence>
<dbReference type="InterPro" id="IPR004843">
    <property type="entry name" value="Calcineurin-like_PHP"/>
</dbReference>
<evidence type="ECO:0000256" key="8">
    <source>
        <dbReference type="ARBA" id="ARBA00022759"/>
    </source>
</evidence>
<name>A0ABP1QH14_9HEXA</name>
<keyword evidence="7" id="KW-0479">Metal-binding</keyword>
<evidence type="ECO:0000256" key="18">
    <source>
        <dbReference type="SAM" id="MobiDB-lite"/>
    </source>
</evidence>
<keyword evidence="8 16" id="KW-0255">Endonuclease</keyword>
<keyword evidence="12 16" id="KW-0234">DNA repair</keyword>
<evidence type="ECO:0000313" key="21">
    <source>
        <dbReference type="Proteomes" id="UP001642540"/>
    </source>
</evidence>
<keyword evidence="10 16" id="KW-0378">Hydrolase</keyword>
<dbReference type="PANTHER" id="PTHR10139">
    <property type="entry name" value="DOUBLE-STRAND BREAK REPAIR PROTEIN MRE11"/>
    <property type="match status" value="1"/>
</dbReference>
<dbReference type="InterPro" id="IPR007281">
    <property type="entry name" value="Mre11_DNA-bd"/>
</dbReference>
<accession>A0ABP1QH14</accession>
<comment type="cofactor">
    <cofactor evidence="1 16">
        <name>Mn(2+)</name>
        <dbReference type="ChEBI" id="CHEBI:29035"/>
    </cofactor>
</comment>
<dbReference type="InterPro" id="IPR029052">
    <property type="entry name" value="Metallo-depent_PP-like"/>
</dbReference>
<evidence type="ECO:0000256" key="4">
    <source>
        <dbReference type="ARBA" id="ARBA00009028"/>
    </source>
</evidence>
<evidence type="ECO:0000256" key="5">
    <source>
        <dbReference type="ARBA" id="ARBA00022454"/>
    </source>
</evidence>
<keyword evidence="13 16" id="KW-0464">Manganese</keyword>
<dbReference type="InterPro" id="IPR003701">
    <property type="entry name" value="Mre11"/>
</dbReference>
<evidence type="ECO:0000256" key="15">
    <source>
        <dbReference type="ARBA" id="ARBA00023254"/>
    </source>
</evidence>
<feature type="compositionally biased region" description="Basic and acidic residues" evidence="18">
    <location>
        <begin position="537"/>
        <end position="548"/>
    </location>
</feature>
<evidence type="ECO:0000256" key="3">
    <source>
        <dbReference type="ARBA" id="ARBA00004286"/>
    </source>
</evidence>
<proteinExistence type="inferred from homology"/>
<feature type="compositionally biased region" description="Low complexity" evidence="18">
    <location>
        <begin position="619"/>
        <end position="644"/>
    </location>
</feature>
<evidence type="ECO:0000256" key="9">
    <source>
        <dbReference type="ARBA" id="ARBA00022763"/>
    </source>
</evidence>
<feature type="compositionally biased region" description="Low complexity" evidence="18">
    <location>
        <begin position="591"/>
        <end position="605"/>
    </location>
</feature>